<protein>
    <recommendedName>
        <fullName evidence="1">FimV N-terminal domain-containing protein</fullName>
    </recommendedName>
</protein>
<feature type="domain" description="FimV N-terminal" evidence="1">
    <location>
        <begin position="30"/>
        <end position="133"/>
    </location>
</feature>
<evidence type="ECO:0000259" key="1">
    <source>
        <dbReference type="Pfam" id="PF25800"/>
    </source>
</evidence>
<reference evidence="2 3" key="1">
    <citation type="journal article" date="2010" name="J. Bacteriol.">
        <title>Genome sequence of the oligotrophic marine Gammaproteobacterium HTCC2143, isolated from the Oregon Coast.</title>
        <authorList>
            <person name="Oh H.M."/>
            <person name="Kang I."/>
            <person name="Ferriera S."/>
            <person name="Giovannoni S.J."/>
            <person name="Cho J.C."/>
        </authorList>
    </citation>
    <scope>NUCLEOTIDE SEQUENCE [LARGE SCALE GENOMIC DNA]</scope>
    <source>
        <strain evidence="2 3">HTCC2143</strain>
    </source>
</reference>
<evidence type="ECO:0000313" key="2">
    <source>
        <dbReference type="EMBL" id="EAW31189.1"/>
    </source>
</evidence>
<evidence type="ECO:0000313" key="3">
    <source>
        <dbReference type="Proteomes" id="UP000004931"/>
    </source>
</evidence>
<dbReference type="AlphaFoldDB" id="A0YD86"/>
<dbReference type="OrthoDB" id="5298707at2"/>
<name>A0YD86_9GAMM</name>
<keyword evidence="3" id="KW-1185">Reference proteome</keyword>
<gene>
    <name evidence="2" type="ORF">GP2143_03673</name>
</gene>
<organism evidence="2 3">
    <name type="scientific">marine gamma proteobacterium HTCC2143</name>
    <dbReference type="NCBI Taxonomy" id="247633"/>
    <lineage>
        <taxon>Bacteria</taxon>
        <taxon>Pseudomonadati</taxon>
        <taxon>Pseudomonadota</taxon>
        <taxon>Gammaproteobacteria</taxon>
        <taxon>Cellvibrionales</taxon>
        <taxon>Spongiibacteraceae</taxon>
        <taxon>BD1-7 clade</taxon>
    </lineage>
</organism>
<comment type="caution">
    <text evidence="2">The sequence shown here is derived from an EMBL/GenBank/DDBJ whole genome shotgun (WGS) entry which is preliminary data.</text>
</comment>
<dbReference type="eggNOG" id="COG3170">
    <property type="taxonomic scope" value="Bacteria"/>
</dbReference>
<accession>A0YD86</accession>
<proteinExistence type="predicted"/>
<dbReference type="EMBL" id="AAVT01000004">
    <property type="protein sequence ID" value="EAW31189.1"/>
    <property type="molecule type" value="Genomic_DNA"/>
</dbReference>
<dbReference type="STRING" id="247633.GP2143_03673"/>
<dbReference type="Pfam" id="PF25800">
    <property type="entry name" value="FimV_N"/>
    <property type="match status" value="1"/>
</dbReference>
<dbReference type="InterPro" id="IPR057840">
    <property type="entry name" value="FimV_N"/>
</dbReference>
<dbReference type="Proteomes" id="UP000004931">
    <property type="component" value="Unassembled WGS sequence"/>
</dbReference>
<sequence>MNITNRIRYRLRAFTIAASMALLSGQLSALEVGKLRLLSYLGDPLNAELELKTHDGINGENLIIKLAPAEIYRKMGADAPPLSLTVRFNLTGENLVKITTADAIKEPYLSFIVQFRWPKGELYKEFSVLLDPQ</sequence>